<proteinExistence type="predicted"/>
<protein>
    <recommendedName>
        <fullName evidence="2">PiggyBac transposable element-derived protein domain-containing protein</fullName>
    </recommendedName>
</protein>
<feature type="domain" description="PiggyBac transposable element-derived protein" evidence="2">
    <location>
        <begin position="319"/>
        <end position="375"/>
    </location>
</feature>
<accession>A0A7R9F3K0</accession>
<reference evidence="3" key="1">
    <citation type="submission" date="2020-11" db="EMBL/GenBank/DDBJ databases">
        <authorList>
            <person name="Tran Van P."/>
        </authorList>
    </citation>
    <scope>NUCLEOTIDE SEQUENCE</scope>
</reference>
<organism evidence="3">
    <name type="scientific">Timema bartmani</name>
    <dbReference type="NCBI Taxonomy" id="61472"/>
    <lineage>
        <taxon>Eukaryota</taxon>
        <taxon>Metazoa</taxon>
        <taxon>Ecdysozoa</taxon>
        <taxon>Arthropoda</taxon>
        <taxon>Hexapoda</taxon>
        <taxon>Insecta</taxon>
        <taxon>Pterygota</taxon>
        <taxon>Neoptera</taxon>
        <taxon>Polyneoptera</taxon>
        <taxon>Phasmatodea</taxon>
        <taxon>Timematodea</taxon>
        <taxon>Timematoidea</taxon>
        <taxon>Timematidae</taxon>
        <taxon>Timema</taxon>
    </lineage>
</organism>
<feature type="compositionally biased region" description="Acidic residues" evidence="1">
    <location>
        <begin position="118"/>
        <end position="133"/>
    </location>
</feature>
<evidence type="ECO:0000313" key="3">
    <source>
        <dbReference type="EMBL" id="CAD7446340.1"/>
    </source>
</evidence>
<sequence>MEHCWHHWTRDPFQYNVLKYNSLDEKELKAKAEALEFRTSISPSSAVEHNTTSALANYATEAGNVSDLDLSSDEECDFDGGLSTSSHSKRVRLDSDKINRGEVDEYEVQPTSSRLDGDEGNPDDDDSNVDEPEIVTNDVNNKMNYFLTEKKDIKWCHRLISVLNSDKWEPDTTEETKLTPLIYFRNYIPEHLFEAMAGMTNIYAIQAGTNGFKPTTTTELETLIGLHIVMGTLKFPRVRMYWDTTLKMELFMNSRSRDRFFQLGTNLHLVDNMRIPPDNKDTFFKVRPIYDVRNCCLELHVEEYLAVDEAMIPFAGPTVVLQLAQRISEGKGYKLFFDNFFSSFKLFQALKQDNICAAGTVRVNRFANPPLIPDKEALKKERGYSEEICSTDDID</sequence>
<dbReference type="Pfam" id="PF13843">
    <property type="entry name" value="DDE_Tnp_1_7"/>
    <property type="match status" value="2"/>
</dbReference>
<dbReference type="PANTHER" id="PTHR47272:SF1">
    <property type="entry name" value="PIGGYBAC TRANSPOSABLE ELEMENT-DERIVED PROTEIN 3-LIKE"/>
    <property type="match status" value="1"/>
</dbReference>
<feature type="region of interest" description="Disordered" evidence="1">
    <location>
        <begin position="76"/>
        <end position="133"/>
    </location>
</feature>
<feature type="domain" description="PiggyBac transposable element-derived protein" evidence="2">
    <location>
        <begin position="179"/>
        <end position="316"/>
    </location>
</feature>
<evidence type="ECO:0000256" key="1">
    <source>
        <dbReference type="SAM" id="MobiDB-lite"/>
    </source>
</evidence>
<evidence type="ECO:0000259" key="2">
    <source>
        <dbReference type="Pfam" id="PF13843"/>
    </source>
</evidence>
<gene>
    <name evidence="3" type="ORF">TBIB3V08_LOCUS8673</name>
</gene>
<dbReference type="PANTHER" id="PTHR47272">
    <property type="entry name" value="DDE_TNP_1_7 DOMAIN-CONTAINING PROTEIN"/>
    <property type="match status" value="1"/>
</dbReference>
<dbReference type="AlphaFoldDB" id="A0A7R9F3K0"/>
<feature type="compositionally biased region" description="Basic and acidic residues" evidence="1">
    <location>
        <begin position="91"/>
        <end position="103"/>
    </location>
</feature>
<dbReference type="EMBL" id="OD567930">
    <property type="protein sequence ID" value="CAD7446340.1"/>
    <property type="molecule type" value="Genomic_DNA"/>
</dbReference>
<name>A0A7R9F3K0_9NEOP</name>
<dbReference type="InterPro" id="IPR029526">
    <property type="entry name" value="PGBD"/>
</dbReference>